<dbReference type="NCBIfam" id="TIGR01167">
    <property type="entry name" value="LPXTG_anchor"/>
    <property type="match status" value="1"/>
</dbReference>
<feature type="signal peptide" evidence="5">
    <location>
        <begin position="1"/>
        <end position="24"/>
    </location>
</feature>
<evidence type="ECO:0000313" key="6">
    <source>
        <dbReference type="EMBL" id="RAW18010.1"/>
    </source>
</evidence>
<dbReference type="InterPro" id="IPR006970">
    <property type="entry name" value="PT"/>
</dbReference>
<proteinExistence type="predicted"/>
<sequence>MAALTSCAVGGAVTLVAATMPAAAQESVETDNYRAPSAPLVGGNAAYEYAPSVMYEDGMYRMWYCAQVPHNNVAGDDILYAESADPDGPFTAPGGGDPQLVFEGRGDGSSFDSQHTCDPSVVKVDGTYYMYYGAAIDDGETTMGVARSADGIEWERMVDEPIVAPAHQADHGNDYGAGQPSVTYVDGQFYMLFTDTTGAGADPNNGAGQFAWRSPDPTFQTDVEVFTAEGWQERTSANSRSFSVVNGFSVDWQYSDALETFIIAHHNDEGVTTLTFLDGENLAEHSYEQVNVDGAWAEGPGIVSTPAQHAIDDPQGECGRVLVDLMHASHGEPPQDLVHKGIDVIAPIDCEPEPTPTPTSTPTPTPTPTTTPTPTPTPTPTSTPTPTPTDEPTEDPTEEPTDEPTEEPTDEPTDDPSDDEDDDLPDTGSETGIVAGAGMALLAGAGVLLYVTRLRTHGSA</sequence>
<feature type="compositionally biased region" description="Acidic residues" evidence="3">
    <location>
        <begin position="391"/>
        <end position="425"/>
    </location>
</feature>
<evidence type="ECO:0000256" key="3">
    <source>
        <dbReference type="SAM" id="MobiDB-lite"/>
    </source>
</evidence>
<dbReference type="SUPFAM" id="SSF75005">
    <property type="entry name" value="Arabinanase/levansucrase/invertase"/>
    <property type="match status" value="1"/>
</dbReference>
<feature type="chain" id="PRO_5016419391" evidence="5">
    <location>
        <begin position="25"/>
        <end position="460"/>
    </location>
</feature>
<organism evidence="6 7">
    <name type="scientific">Phytoactinopolyspora halophila</name>
    <dbReference type="NCBI Taxonomy" id="1981511"/>
    <lineage>
        <taxon>Bacteria</taxon>
        <taxon>Bacillati</taxon>
        <taxon>Actinomycetota</taxon>
        <taxon>Actinomycetes</taxon>
        <taxon>Jiangellales</taxon>
        <taxon>Jiangellaceae</taxon>
        <taxon>Phytoactinopolyspora</taxon>
    </lineage>
</organism>
<dbReference type="EMBL" id="QMIG01000002">
    <property type="protein sequence ID" value="RAW18010.1"/>
    <property type="molecule type" value="Genomic_DNA"/>
</dbReference>
<evidence type="ECO:0000256" key="2">
    <source>
        <dbReference type="ARBA" id="ARBA00022737"/>
    </source>
</evidence>
<keyword evidence="1 5" id="KW-0732">Signal</keyword>
<dbReference type="Gene3D" id="2.115.10.20">
    <property type="entry name" value="Glycosyl hydrolase domain, family 43"/>
    <property type="match status" value="2"/>
</dbReference>
<dbReference type="PANTHER" id="PTHR15124:SF27">
    <property type="entry name" value="MIGRATION AND INVASION ENHANCER 1"/>
    <property type="match status" value="1"/>
</dbReference>
<evidence type="ECO:0000256" key="4">
    <source>
        <dbReference type="SAM" id="Phobius"/>
    </source>
</evidence>
<evidence type="ECO:0000256" key="1">
    <source>
        <dbReference type="ARBA" id="ARBA00022729"/>
    </source>
</evidence>
<dbReference type="Pfam" id="PF04886">
    <property type="entry name" value="PT"/>
    <property type="match status" value="1"/>
</dbReference>
<dbReference type="OrthoDB" id="3657989at2"/>
<feature type="compositionally biased region" description="Pro residues" evidence="3">
    <location>
        <begin position="353"/>
        <end position="389"/>
    </location>
</feature>
<dbReference type="PANTHER" id="PTHR15124">
    <property type="entry name" value="SELENOPROTEIN W"/>
    <property type="match status" value="1"/>
</dbReference>
<protein>
    <submittedName>
        <fullName evidence="6">Beta-xylosidase</fullName>
    </submittedName>
</protein>
<keyword evidence="4" id="KW-0812">Transmembrane</keyword>
<dbReference type="Proteomes" id="UP000250462">
    <property type="component" value="Unassembled WGS sequence"/>
</dbReference>
<feature type="region of interest" description="Disordered" evidence="3">
    <location>
        <begin position="347"/>
        <end position="432"/>
    </location>
</feature>
<evidence type="ECO:0000256" key="5">
    <source>
        <dbReference type="SAM" id="SignalP"/>
    </source>
</evidence>
<dbReference type="InterPro" id="IPR023296">
    <property type="entry name" value="Glyco_hydro_beta-prop_sf"/>
</dbReference>
<keyword evidence="4" id="KW-0472">Membrane</keyword>
<dbReference type="AlphaFoldDB" id="A0A329R061"/>
<dbReference type="RefSeq" id="WP_112256966.1">
    <property type="nucleotide sequence ID" value="NZ_QMIG01000002.1"/>
</dbReference>
<name>A0A329R061_9ACTN</name>
<comment type="caution">
    <text evidence="6">The sequence shown here is derived from an EMBL/GenBank/DDBJ whole genome shotgun (WGS) entry which is preliminary data.</text>
</comment>
<evidence type="ECO:0000313" key="7">
    <source>
        <dbReference type="Proteomes" id="UP000250462"/>
    </source>
</evidence>
<dbReference type="InterPro" id="IPR051441">
    <property type="entry name" value="SelW_related"/>
</dbReference>
<accession>A0A329R061</accession>
<reference evidence="6 7" key="1">
    <citation type="submission" date="2018-06" db="EMBL/GenBank/DDBJ databases">
        <title>Phytoactinopolyspora halophila sp. nov., a novel halophilic actinomycete isolated from a saline soil in China.</title>
        <authorList>
            <person name="Tang S.-K."/>
        </authorList>
    </citation>
    <scope>NUCLEOTIDE SEQUENCE [LARGE SCALE GENOMIC DNA]</scope>
    <source>
        <strain evidence="6 7">YIM 96934</strain>
    </source>
</reference>
<keyword evidence="4" id="KW-1133">Transmembrane helix</keyword>
<keyword evidence="2" id="KW-0677">Repeat</keyword>
<feature type="transmembrane region" description="Helical" evidence="4">
    <location>
        <begin position="432"/>
        <end position="451"/>
    </location>
</feature>
<gene>
    <name evidence="6" type="ORF">DPM12_04020</name>
</gene>
<keyword evidence="7" id="KW-1185">Reference proteome</keyword>